<evidence type="ECO:0000256" key="1">
    <source>
        <dbReference type="SAM" id="MobiDB-lite"/>
    </source>
</evidence>
<feature type="region of interest" description="Disordered" evidence="1">
    <location>
        <begin position="53"/>
        <end position="90"/>
    </location>
</feature>
<feature type="compositionally biased region" description="Basic and acidic residues" evidence="1">
    <location>
        <begin position="74"/>
        <end position="90"/>
    </location>
</feature>
<name>A0A7S1W1F5_ALECA</name>
<proteinExistence type="predicted"/>
<organism evidence="2">
    <name type="scientific">Alexandrium catenella</name>
    <name type="common">Red tide dinoflagellate</name>
    <name type="synonym">Gonyaulax catenella</name>
    <dbReference type="NCBI Taxonomy" id="2925"/>
    <lineage>
        <taxon>Eukaryota</taxon>
        <taxon>Sar</taxon>
        <taxon>Alveolata</taxon>
        <taxon>Dinophyceae</taxon>
        <taxon>Gonyaulacales</taxon>
        <taxon>Pyrocystaceae</taxon>
        <taxon>Alexandrium</taxon>
    </lineage>
</organism>
<sequence>MPPAPRFGILSGAGPRSVSPLRAMVRALVGLVLLFAAASPLEALVHGGKELGTMDAELPKRDGQEGRAGSSRGRRVEARPSTGEERTLDSLKKEALSKMRQNIGNQQKMGAAVVAGLKNKVLAIKEGLPDLQKRVGDLAKYLSDGFHPR</sequence>
<protein>
    <submittedName>
        <fullName evidence="2">Uncharacterized protein</fullName>
    </submittedName>
</protein>
<dbReference type="AlphaFoldDB" id="A0A7S1W1F5"/>
<gene>
    <name evidence="2" type="ORF">ACAT0790_LOCUS28227</name>
</gene>
<dbReference type="EMBL" id="HBGE01046774">
    <property type="protein sequence ID" value="CAD9143668.1"/>
    <property type="molecule type" value="Transcribed_RNA"/>
</dbReference>
<accession>A0A7S1W1F5</accession>
<evidence type="ECO:0000313" key="2">
    <source>
        <dbReference type="EMBL" id="CAD9143668.1"/>
    </source>
</evidence>
<reference evidence="2" key="1">
    <citation type="submission" date="2021-01" db="EMBL/GenBank/DDBJ databases">
        <authorList>
            <person name="Corre E."/>
            <person name="Pelletier E."/>
            <person name="Niang G."/>
            <person name="Scheremetjew M."/>
            <person name="Finn R."/>
            <person name="Kale V."/>
            <person name="Holt S."/>
            <person name="Cochrane G."/>
            <person name="Meng A."/>
            <person name="Brown T."/>
            <person name="Cohen L."/>
        </authorList>
    </citation>
    <scope>NUCLEOTIDE SEQUENCE</scope>
    <source>
        <strain evidence="2">OF101</strain>
    </source>
</reference>